<evidence type="ECO:0000313" key="3">
    <source>
        <dbReference type="Proteomes" id="UP000261812"/>
    </source>
</evidence>
<dbReference type="InterPro" id="IPR010328">
    <property type="entry name" value="DUF928"/>
</dbReference>
<feature type="repeat" description="TPR" evidence="1">
    <location>
        <begin position="44"/>
        <end position="77"/>
    </location>
</feature>
<dbReference type="Proteomes" id="UP000261812">
    <property type="component" value="Chromosome"/>
</dbReference>
<gene>
    <name evidence="2" type="ORF">D3A95_04675</name>
</gene>
<dbReference type="Pfam" id="PF06051">
    <property type="entry name" value="DUF928"/>
    <property type="match status" value="1"/>
</dbReference>
<protein>
    <submittedName>
        <fullName evidence="2">DUF928 domain-containing protein</fullName>
    </submittedName>
</protein>
<evidence type="ECO:0000256" key="1">
    <source>
        <dbReference type="PROSITE-ProRule" id="PRU00339"/>
    </source>
</evidence>
<organism evidence="2 3">
    <name type="scientific">Thermosynechococcus sichuanensis E542</name>
    <dbReference type="NCBI Taxonomy" id="2016101"/>
    <lineage>
        <taxon>Bacteria</taxon>
        <taxon>Bacillati</taxon>
        <taxon>Cyanobacteriota</taxon>
        <taxon>Cyanophyceae</taxon>
        <taxon>Acaryochloridales</taxon>
        <taxon>Thermosynechococcaceae</taxon>
        <taxon>Thermosynechococcus</taxon>
        <taxon>Thermosynechococcus sichuanensis</taxon>
    </lineage>
</organism>
<proteinExistence type="predicted"/>
<dbReference type="KEGG" id="tsq:D3A95_04675"/>
<keyword evidence="3" id="KW-1185">Reference proteome</keyword>
<dbReference type="InterPro" id="IPR011990">
    <property type="entry name" value="TPR-like_helical_dom_sf"/>
</dbReference>
<evidence type="ECO:0000313" key="2">
    <source>
        <dbReference type="EMBL" id="AXY67681.1"/>
    </source>
</evidence>
<name>A0A3B7ME57_9CYAN</name>
<dbReference type="EMBL" id="CP032152">
    <property type="protein sequence ID" value="AXY67681.1"/>
    <property type="molecule type" value="Genomic_DNA"/>
</dbReference>
<dbReference type="PROSITE" id="PS50005">
    <property type="entry name" value="TPR"/>
    <property type="match status" value="1"/>
</dbReference>
<sequence length="307" mass="33446">MSAHRFGLSWLVLGTLAMGMGALPVILPSLPAVAQNPSSQTSEFDRYMQRGYQLTAKRDYQSALVNFRRALSLRPGNRYALTAISNVEAYIARDRYAAQSSNRLTFVPTNRGMPGQRVAGATRFGECTQGSLTKIVALVPDNNLGMTAAANPSLFFFVPQSTAKSAELMLLSEAGDLLLTQQVPLNGKAGILPVTVDASQAKLQPGQKYQWIFSLTCKPNEPDANPFVTGWIERAELDSNLAQVITTMPAADRLPLLATSQLWNDTLATLVELQQSNPNDAAIKQQWQDVLKSAGIDPQIVNMPLLR</sequence>
<dbReference type="Gene3D" id="1.25.40.10">
    <property type="entry name" value="Tetratricopeptide repeat domain"/>
    <property type="match status" value="1"/>
</dbReference>
<dbReference type="RefSeq" id="WP_181496478.1">
    <property type="nucleotide sequence ID" value="NZ_CP032152.1"/>
</dbReference>
<accession>A0A3B7ME57</accession>
<keyword evidence="1" id="KW-0802">TPR repeat</keyword>
<dbReference type="SUPFAM" id="SSF48452">
    <property type="entry name" value="TPR-like"/>
    <property type="match status" value="1"/>
</dbReference>
<reference evidence="3" key="1">
    <citation type="submission" date="2018-09" db="EMBL/GenBank/DDBJ databases">
        <title>Complete genome sequence of thermophilic cyanobacteria strain Thermosynechococcus elongatus PKUAC-SCTE542.</title>
        <authorList>
            <person name="Liang Y."/>
            <person name="Tang J."/>
            <person name="Daroch M."/>
        </authorList>
    </citation>
    <scope>NUCLEOTIDE SEQUENCE [LARGE SCALE GENOMIC DNA]</scope>
    <source>
        <strain evidence="3">E542</strain>
    </source>
</reference>
<dbReference type="InterPro" id="IPR019734">
    <property type="entry name" value="TPR_rpt"/>
</dbReference>
<dbReference type="AlphaFoldDB" id="A0A3B7ME57"/>